<dbReference type="InterPro" id="IPR000086">
    <property type="entry name" value="NUDIX_hydrolase_dom"/>
</dbReference>
<dbReference type="PANTHER" id="PTHR11839">
    <property type="entry name" value="UDP/ADP-SUGAR PYROPHOSPHATASE"/>
    <property type="match status" value="1"/>
</dbReference>
<evidence type="ECO:0000313" key="4">
    <source>
        <dbReference type="Proteomes" id="UP000283946"/>
    </source>
</evidence>
<dbReference type="PROSITE" id="PS51462">
    <property type="entry name" value="NUDIX"/>
    <property type="match status" value="1"/>
</dbReference>
<dbReference type="Gene3D" id="3.90.79.10">
    <property type="entry name" value="Nucleoside Triphosphate Pyrophosphohydrolase"/>
    <property type="match status" value="1"/>
</dbReference>
<evidence type="ECO:0000313" key="3">
    <source>
        <dbReference type="EMBL" id="AZZ54780.1"/>
    </source>
</evidence>
<dbReference type="SUPFAM" id="SSF55811">
    <property type="entry name" value="Nudix"/>
    <property type="match status" value="1"/>
</dbReference>
<name>A0AAD1ELL6_9MICO</name>
<dbReference type="Proteomes" id="UP000283946">
    <property type="component" value="Chromosome"/>
</dbReference>
<keyword evidence="1" id="KW-0378">Hydrolase</keyword>
<sequence length="217" mass="24349">MSEPLSDELIEPEILTSERVFNGMVWDVRTETFRYGDGGLRREFIYHTGAVAVLALDDDGQVALIKQYRHPLRSREWEIPAGLLDIEGENPLVAAQRELGEEADLQAERWDLLSEFATSPGGSDEVIRIYLARGLSATASAFEREAEEADMELRWVPLDEVVEAVLARRVQNPSLTIAVLAAHTFRARDWRGLGDAAVPWTRHPGRATRESDAARVR</sequence>
<feature type="domain" description="Nudix hydrolase" evidence="2">
    <location>
        <begin position="45"/>
        <end position="183"/>
    </location>
</feature>
<evidence type="ECO:0000259" key="2">
    <source>
        <dbReference type="PROSITE" id="PS51462"/>
    </source>
</evidence>
<dbReference type="KEGG" id="ria:C7V51_01940"/>
<dbReference type="RefSeq" id="WP_127843864.1">
    <property type="nucleotide sequence ID" value="NZ_CP028130.1"/>
</dbReference>
<dbReference type="InterPro" id="IPR015797">
    <property type="entry name" value="NUDIX_hydrolase-like_dom_sf"/>
</dbReference>
<dbReference type="AlphaFoldDB" id="A0AAD1ELL6"/>
<dbReference type="Pfam" id="PF00293">
    <property type="entry name" value="NUDIX"/>
    <property type="match status" value="1"/>
</dbReference>
<dbReference type="GO" id="GO:0006753">
    <property type="term" value="P:nucleoside phosphate metabolic process"/>
    <property type="evidence" value="ECO:0007669"/>
    <property type="project" value="TreeGrafter"/>
</dbReference>
<dbReference type="GO" id="GO:0005829">
    <property type="term" value="C:cytosol"/>
    <property type="evidence" value="ECO:0007669"/>
    <property type="project" value="TreeGrafter"/>
</dbReference>
<dbReference type="GO" id="GO:0016787">
    <property type="term" value="F:hydrolase activity"/>
    <property type="evidence" value="ECO:0007669"/>
    <property type="project" value="UniProtKB-KW"/>
</dbReference>
<organism evidence="3 4">
    <name type="scientific">Rathayibacter iranicus</name>
    <dbReference type="NCBI Taxonomy" id="59737"/>
    <lineage>
        <taxon>Bacteria</taxon>
        <taxon>Bacillati</taxon>
        <taxon>Actinomycetota</taxon>
        <taxon>Actinomycetes</taxon>
        <taxon>Micrococcales</taxon>
        <taxon>Microbacteriaceae</taxon>
        <taxon>Rathayibacter</taxon>
    </lineage>
</organism>
<gene>
    <name evidence="3" type="ORF">C7V51_01940</name>
</gene>
<evidence type="ECO:0000256" key="1">
    <source>
        <dbReference type="ARBA" id="ARBA00022801"/>
    </source>
</evidence>
<reference evidence="3 4" key="1">
    <citation type="submission" date="2018-03" db="EMBL/GenBank/DDBJ databases">
        <title>Bacteriophage NCPPB3778 and a type I-E CRISPR drive the evolution of the US Biological Select Agent, Rathayibacter toxicus.</title>
        <authorList>
            <person name="Davis E.W.II."/>
            <person name="Tabima J.F."/>
            <person name="Weisberg A.J."/>
            <person name="Dantas Lopes L."/>
            <person name="Wiseman M.S."/>
            <person name="Wiseman M.S."/>
            <person name="Pupko T."/>
            <person name="Belcher M.S."/>
            <person name="Sechler A.J."/>
            <person name="Tancos M.A."/>
            <person name="Schroeder B.K."/>
            <person name="Murray T.D."/>
            <person name="Luster D.G."/>
            <person name="Schneider W.L."/>
            <person name="Rogers E."/>
            <person name="Andreote F.D."/>
            <person name="Grunwald N.J."/>
            <person name="Putnam M.L."/>
            <person name="Chang J.H."/>
        </authorList>
    </citation>
    <scope>NUCLEOTIDE SEQUENCE [LARGE SCALE GENOMIC DNA]</scope>
    <source>
        <strain evidence="3 4">NCCPB 2253</strain>
    </source>
</reference>
<dbReference type="EMBL" id="CP028130">
    <property type="protein sequence ID" value="AZZ54780.1"/>
    <property type="molecule type" value="Genomic_DNA"/>
</dbReference>
<dbReference type="CDD" id="cd24158">
    <property type="entry name" value="NUDIX_ADPRase_Rv1700"/>
    <property type="match status" value="1"/>
</dbReference>
<protein>
    <submittedName>
        <fullName evidence="3">ADP-ribose pyrophosphatase</fullName>
    </submittedName>
</protein>
<dbReference type="PANTHER" id="PTHR11839:SF31">
    <property type="entry name" value="ADP-RIBOSE PYROPHOSPHATASE"/>
    <property type="match status" value="1"/>
</dbReference>
<dbReference type="GO" id="GO:0019693">
    <property type="term" value="P:ribose phosphate metabolic process"/>
    <property type="evidence" value="ECO:0007669"/>
    <property type="project" value="TreeGrafter"/>
</dbReference>
<accession>A0AAD1ELL6</accession>
<proteinExistence type="predicted"/>